<evidence type="ECO:0000259" key="5">
    <source>
        <dbReference type="Pfam" id="PF00171"/>
    </source>
</evidence>
<evidence type="ECO:0000313" key="6">
    <source>
        <dbReference type="EMBL" id="TFC03662.1"/>
    </source>
</evidence>
<dbReference type="PROSITE" id="PS00687">
    <property type="entry name" value="ALDEHYDE_DEHYDR_GLU"/>
    <property type="match status" value="1"/>
</dbReference>
<dbReference type="EMBL" id="SOFM01000027">
    <property type="protein sequence ID" value="TFC03662.1"/>
    <property type="molecule type" value="Genomic_DNA"/>
</dbReference>
<organism evidence="6 7">
    <name type="scientific">Cryobacterium mannosilyticum</name>
    <dbReference type="NCBI Taxonomy" id="1259190"/>
    <lineage>
        <taxon>Bacteria</taxon>
        <taxon>Bacillati</taxon>
        <taxon>Actinomycetota</taxon>
        <taxon>Actinomycetes</taxon>
        <taxon>Micrococcales</taxon>
        <taxon>Microbacteriaceae</taxon>
        <taxon>Cryobacterium</taxon>
    </lineage>
</organism>
<evidence type="ECO:0000313" key="7">
    <source>
        <dbReference type="Proteomes" id="UP000297643"/>
    </source>
</evidence>
<feature type="domain" description="Aldehyde dehydrogenase" evidence="5">
    <location>
        <begin position="30"/>
        <end position="488"/>
    </location>
</feature>
<protein>
    <submittedName>
        <fullName evidence="6">Aldehyde dehydrogenase</fullName>
    </submittedName>
</protein>
<sequence>MTDWVTRADALTPETRLFIDGDFRPALDGATFDTIAPRNGRFIAAVSAAGEADVDAAVRAGARAFESGVWSRADRRERQRVLLRLSDLMLENLDELALLESIDSGHPIGDARGVDVPNAARTVRWYAEAIDKIYDEVAPTPRNALALVTREALGVVGAVVPWNYPLIITAWKIAPALAAGNSVVVKPAELTSLSALKLADLAAQAGLPAGVLNIVPGLGPVAGQALGRHPLVDKITFTGSPAVGRSFLCYAGESNGKQVALELGGKSPQVVLADVEDIAACASSVAWGIFYNAGQTCHGGSRLIVDERVHDELVAEVLTVGRSLVLGDPLEEATQIGPVASARQLERVLTYAGIAEAEGATVHGGRRVRPAGLDEGYYVAPAVFTGVDNAGRIGQEEIFGPALAVTTVRGAAEAVRVANHSDYGLAASVWTSNITTAHTVARELKAGTVWVNTFDVADVITPFGGFKNSGSGRDRSLHAFDGYTALKTTWINLGDSPLSSY</sequence>
<dbReference type="InterPro" id="IPR015590">
    <property type="entry name" value="Aldehyde_DH_dom"/>
</dbReference>
<dbReference type="RefSeq" id="WP_134509153.1">
    <property type="nucleotide sequence ID" value="NZ_SOFM01000027.1"/>
</dbReference>
<dbReference type="Gene3D" id="3.40.309.10">
    <property type="entry name" value="Aldehyde Dehydrogenase, Chain A, domain 2"/>
    <property type="match status" value="1"/>
</dbReference>
<dbReference type="InterPro" id="IPR016162">
    <property type="entry name" value="Ald_DH_N"/>
</dbReference>
<evidence type="ECO:0000256" key="1">
    <source>
        <dbReference type="ARBA" id="ARBA00009986"/>
    </source>
</evidence>
<comment type="similarity">
    <text evidence="1 4">Belongs to the aldehyde dehydrogenase family.</text>
</comment>
<dbReference type="AlphaFoldDB" id="A0A4V3ICX6"/>
<keyword evidence="7" id="KW-1185">Reference proteome</keyword>
<dbReference type="Proteomes" id="UP000297643">
    <property type="component" value="Unassembled WGS sequence"/>
</dbReference>
<dbReference type="InterPro" id="IPR016163">
    <property type="entry name" value="Ald_DH_C"/>
</dbReference>
<reference evidence="6 7" key="1">
    <citation type="submission" date="2019-03" db="EMBL/GenBank/DDBJ databases">
        <title>Genomics of glacier-inhabiting Cryobacterium strains.</title>
        <authorList>
            <person name="Liu Q."/>
            <person name="Xin Y.-H."/>
        </authorList>
    </citation>
    <scope>NUCLEOTIDE SEQUENCE [LARGE SCALE GENOMIC DNA]</scope>
    <source>
        <strain evidence="6 7">RHLT2-21</strain>
    </source>
</reference>
<evidence type="ECO:0000256" key="2">
    <source>
        <dbReference type="ARBA" id="ARBA00023002"/>
    </source>
</evidence>
<dbReference type="InterPro" id="IPR016161">
    <property type="entry name" value="Ald_DH/histidinol_DH"/>
</dbReference>
<name>A0A4V3ICX6_9MICO</name>
<dbReference type="CDD" id="cd07112">
    <property type="entry name" value="ALDH_GABALDH-PuuC"/>
    <property type="match status" value="1"/>
</dbReference>
<dbReference type="GO" id="GO:0016620">
    <property type="term" value="F:oxidoreductase activity, acting on the aldehyde or oxo group of donors, NAD or NADP as acceptor"/>
    <property type="evidence" value="ECO:0007669"/>
    <property type="project" value="InterPro"/>
</dbReference>
<evidence type="ECO:0000256" key="3">
    <source>
        <dbReference type="PROSITE-ProRule" id="PRU10007"/>
    </source>
</evidence>
<dbReference type="FunFam" id="3.40.309.10:FF:000012">
    <property type="entry name" value="Betaine aldehyde dehydrogenase"/>
    <property type="match status" value="1"/>
</dbReference>
<dbReference type="InterPro" id="IPR029510">
    <property type="entry name" value="Ald_DH_CS_GLU"/>
</dbReference>
<comment type="caution">
    <text evidence="6">The sequence shown here is derived from an EMBL/GenBank/DDBJ whole genome shotgun (WGS) entry which is preliminary data.</text>
</comment>
<dbReference type="FunFam" id="3.40.605.10:FF:000001">
    <property type="entry name" value="Aldehyde dehydrogenase 1"/>
    <property type="match status" value="1"/>
</dbReference>
<dbReference type="Pfam" id="PF00171">
    <property type="entry name" value="Aldedh"/>
    <property type="match status" value="1"/>
</dbReference>
<dbReference type="Gene3D" id="3.40.605.10">
    <property type="entry name" value="Aldehyde Dehydrogenase, Chain A, domain 1"/>
    <property type="match status" value="1"/>
</dbReference>
<accession>A0A4V3ICX6</accession>
<proteinExistence type="inferred from homology"/>
<dbReference type="PANTHER" id="PTHR11699">
    <property type="entry name" value="ALDEHYDE DEHYDROGENASE-RELATED"/>
    <property type="match status" value="1"/>
</dbReference>
<gene>
    <name evidence="6" type="ORF">E3O32_10215</name>
</gene>
<dbReference type="SUPFAM" id="SSF53720">
    <property type="entry name" value="ALDH-like"/>
    <property type="match status" value="1"/>
</dbReference>
<feature type="active site" evidence="3">
    <location>
        <position position="262"/>
    </location>
</feature>
<keyword evidence="2 4" id="KW-0560">Oxidoreductase</keyword>
<evidence type="ECO:0000256" key="4">
    <source>
        <dbReference type="RuleBase" id="RU003345"/>
    </source>
</evidence>